<organism evidence="1">
    <name type="scientific">Lepeophtheirus salmonis</name>
    <name type="common">Salmon louse</name>
    <name type="synonym">Caligus salmonis</name>
    <dbReference type="NCBI Taxonomy" id="72036"/>
    <lineage>
        <taxon>Eukaryota</taxon>
        <taxon>Metazoa</taxon>
        <taxon>Ecdysozoa</taxon>
        <taxon>Arthropoda</taxon>
        <taxon>Crustacea</taxon>
        <taxon>Multicrustacea</taxon>
        <taxon>Hexanauplia</taxon>
        <taxon>Copepoda</taxon>
        <taxon>Siphonostomatoida</taxon>
        <taxon>Caligidae</taxon>
        <taxon>Lepeophtheirus</taxon>
    </lineage>
</organism>
<sequence length="10" mass="1240">MLHFCNQQYG</sequence>
<proteinExistence type="predicted"/>
<protein>
    <submittedName>
        <fullName evidence="1">Uncharacterized protein</fullName>
    </submittedName>
</protein>
<accession>A0A0K2UWJ3</accession>
<evidence type="ECO:0000313" key="1">
    <source>
        <dbReference type="EMBL" id="CDW42440.1"/>
    </source>
</evidence>
<dbReference type="EMBL" id="HACA01025079">
    <property type="protein sequence ID" value="CDW42440.1"/>
    <property type="molecule type" value="Transcribed_RNA"/>
</dbReference>
<reference evidence="1" key="1">
    <citation type="submission" date="2014-05" db="EMBL/GenBank/DDBJ databases">
        <authorList>
            <person name="Chronopoulou M."/>
        </authorList>
    </citation>
    <scope>NUCLEOTIDE SEQUENCE</scope>
    <source>
        <tissue evidence="1">Whole organism</tissue>
    </source>
</reference>
<name>A0A0K2UWJ3_LEPSM</name>